<dbReference type="Pfam" id="PF00460">
    <property type="entry name" value="Flg_bb_rod"/>
    <property type="match status" value="1"/>
</dbReference>
<feature type="domain" description="Flagellar basal-body/hook protein C-terminal" evidence="5">
    <location>
        <begin position="221"/>
        <end position="265"/>
    </location>
</feature>
<accession>G9WRA2</accession>
<proteinExistence type="inferred from homology"/>
<dbReference type="GO" id="GO:0009425">
    <property type="term" value="C:bacterial-type flagellum basal body"/>
    <property type="evidence" value="ECO:0007669"/>
    <property type="project" value="UniProtKB-SubCell"/>
</dbReference>
<feature type="domain" description="Flagellar basal body rod protein N-terminal" evidence="4">
    <location>
        <begin position="5"/>
        <end position="35"/>
    </location>
</feature>
<dbReference type="SUPFAM" id="SSF117143">
    <property type="entry name" value="Flagellar hook protein flgE"/>
    <property type="match status" value="1"/>
</dbReference>
<dbReference type="AlphaFoldDB" id="G9WRA2"/>
<dbReference type="InterPro" id="IPR037925">
    <property type="entry name" value="FlgE/F/G-like"/>
</dbReference>
<evidence type="ECO:0000256" key="2">
    <source>
        <dbReference type="RuleBase" id="RU362116"/>
    </source>
</evidence>
<dbReference type="NCBIfam" id="TIGR03506">
    <property type="entry name" value="FlgEFG_subfam"/>
    <property type="match status" value="1"/>
</dbReference>
<dbReference type="InterPro" id="IPR020013">
    <property type="entry name" value="Flagellar_FlgE/F/G"/>
</dbReference>
<gene>
    <name evidence="6" type="ORF">HMPREF9624_01618</name>
</gene>
<dbReference type="PATRIC" id="fig|796944.3.peg.120"/>
<dbReference type="InterPro" id="IPR001444">
    <property type="entry name" value="Flag_bb_rod_N"/>
</dbReference>
<reference evidence="6 7" key="1">
    <citation type="submission" date="2011-08" db="EMBL/GenBank/DDBJ databases">
        <title>The Genome Sequence of Oribacterium sp. ACB7.</title>
        <authorList>
            <consortium name="The Broad Institute Genome Sequencing Platform"/>
            <person name="Earl A."/>
            <person name="Ward D."/>
            <person name="Feldgarden M."/>
            <person name="Gevers D."/>
            <person name="Sizova M."/>
            <person name="Hazen A."/>
            <person name="Epstein S."/>
            <person name="Young S.K."/>
            <person name="Zeng Q."/>
            <person name="Gargeya S."/>
            <person name="Fitzgerald M."/>
            <person name="Haas B."/>
            <person name="Abouelleil A."/>
            <person name="Alvarado L."/>
            <person name="Arachchi H.M."/>
            <person name="Berlin A."/>
            <person name="Brown A."/>
            <person name="Chapman S.B."/>
            <person name="Chen Z."/>
            <person name="Dunbar C."/>
            <person name="Freedman E."/>
            <person name="Gearin G."/>
            <person name="Gellesch M."/>
            <person name="Goldberg J."/>
            <person name="Griggs A."/>
            <person name="Gujja S."/>
            <person name="Heiman D."/>
            <person name="Howarth C."/>
            <person name="Larson L."/>
            <person name="Lui A."/>
            <person name="MacDonald P.J.P."/>
            <person name="Montmayeur A."/>
            <person name="Murphy C."/>
            <person name="Neiman D."/>
            <person name="Pearson M."/>
            <person name="Priest M."/>
            <person name="Roberts A."/>
            <person name="Saif S."/>
            <person name="Shea T."/>
            <person name="Shenoy N."/>
            <person name="Sisk P."/>
            <person name="Stolte C."/>
            <person name="Sykes S."/>
            <person name="Wortman J."/>
            <person name="Nusbaum C."/>
            <person name="Birren B."/>
        </authorList>
    </citation>
    <scope>NUCLEOTIDE SEQUENCE [LARGE SCALE GENOMIC DNA]</scope>
    <source>
        <strain evidence="6 7">ACB7</strain>
    </source>
</reference>
<keyword evidence="7" id="KW-1185">Reference proteome</keyword>
<evidence type="ECO:0000256" key="3">
    <source>
        <dbReference type="SAM" id="MobiDB-lite"/>
    </source>
</evidence>
<comment type="similarity">
    <text evidence="1 2">Belongs to the flagella basal body rod proteins family.</text>
</comment>
<feature type="region of interest" description="Disordered" evidence="3">
    <location>
        <begin position="159"/>
        <end position="178"/>
    </location>
</feature>
<dbReference type="Pfam" id="PF06429">
    <property type="entry name" value="Flg_bbr_C"/>
    <property type="match status" value="1"/>
</dbReference>
<sequence>MNMSFYVGALGANASQKKMDVISNNLANINNNGFKPKNAIFSELINYNLNDSPEAKTELQAGGAGTTVVRTNTEYGTAAFTTTGQPNDYAIGTSNAFFKLMDPKSGEISYTRNGHFHAGEFPDGKFYLLTESGKHVLDEKGEKMLADDTALKVIEEAAKAGEGSGAQSSTTGDTEEKKQKIGVYTMTYPSRLVSKGDNEFAIRAGDTKNVESLVEKPVLETGTLEASGTDMAKEMTRLIESQRAFTYALKMVQTSDEVEGTINQLRG</sequence>
<comment type="caution">
    <text evidence="6">The sequence shown here is derived from an EMBL/GenBank/DDBJ whole genome shotgun (WGS) entry which is preliminary data.</text>
</comment>
<dbReference type="PANTHER" id="PTHR30435">
    <property type="entry name" value="FLAGELLAR PROTEIN"/>
    <property type="match status" value="1"/>
</dbReference>
<comment type="subcellular location">
    <subcellularLocation>
        <location evidence="2">Bacterial flagellum basal body</location>
    </subcellularLocation>
</comment>
<name>G9WRA2_9FIRM</name>
<evidence type="ECO:0000313" key="7">
    <source>
        <dbReference type="Proteomes" id="UP000003527"/>
    </source>
</evidence>
<evidence type="ECO:0000259" key="5">
    <source>
        <dbReference type="Pfam" id="PF06429"/>
    </source>
</evidence>
<dbReference type="InterPro" id="IPR010930">
    <property type="entry name" value="Flg_bb/hook_C_dom"/>
</dbReference>
<dbReference type="GO" id="GO:0071978">
    <property type="term" value="P:bacterial-type flagellum-dependent swarming motility"/>
    <property type="evidence" value="ECO:0007669"/>
    <property type="project" value="TreeGrafter"/>
</dbReference>
<evidence type="ECO:0000259" key="4">
    <source>
        <dbReference type="Pfam" id="PF00460"/>
    </source>
</evidence>
<evidence type="ECO:0000256" key="1">
    <source>
        <dbReference type="ARBA" id="ARBA00009677"/>
    </source>
</evidence>
<evidence type="ECO:0000313" key="6">
    <source>
        <dbReference type="EMBL" id="EHL14289.1"/>
    </source>
</evidence>
<dbReference type="RefSeq" id="WP_009537358.1">
    <property type="nucleotide sequence ID" value="NZ_JH414506.1"/>
</dbReference>
<dbReference type="PANTHER" id="PTHR30435:SF19">
    <property type="entry name" value="FLAGELLAR BASAL-BODY ROD PROTEIN FLGG"/>
    <property type="match status" value="1"/>
</dbReference>
<organism evidence="6 7">
    <name type="scientific">Oribacterium asaccharolyticum ACB7</name>
    <dbReference type="NCBI Taxonomy" id="796944"/>
    <lineage>
        <taxon>Bacteria</taxon>
        <taxon>Bacillati</taxon>
        <taxon>Bacillota</taxon>
        <taxon>Clostridia</taxon>
        <taxon>Lachnospirales</taxon>
        <taxon>Lachnospiraceae</taxon>
        <taxon>Oribacterium</taxon>
    </lineage>
</organism>
<dbReference type="Proteomes" id="UP000003527">
    <property type="component" value="Unassembled WGS sequence"/>
</dbReference>
<dbReference type="EMBL" id="AFZD01000003">
    <property type="protein sequence ID" value="EHL14289.1"/>
    <property type="molecule type" value="Genomic_DNA"/>
</dbReference>
<protein>
    <submittedName>
        <fullName evidence="6">Uncharacterized protein</fullName>
    </submittedName>
</protein>
<keyword evidence="2" id="KW-0975">Bacterial flagellum</keyword>
<dbReference type="HOGENOM" id="CLU_013687_0_2_9"/>